<evidence type="ECO:0000256" key="11">
    <source>
        <dbReference type="SAM" id="SignalP"/>
    </source>
</evidence>
<evidence type="ECO:0000256" key="6">
    <source>
        <dbReference type="ARBA" id="ARBA00022729"/>
    </source>
</evidence>
<feature type="domain" description="TonB-dependent receptor plug" evidence="12">
    <location>
        <begin position="65"/>
        <end position="167"/>
    </location>
</feature>
<dbReference type="InterPro" id="IPR036942">
    <property type="entry name" value="Beta-barrel_TonB_sf"/>
</dbReference>
<keyword evidence="4" id="KW-0410">Iron transport</keyword>
<dbReference type="InterPro" id="IPR012910">
    <property type="entry name" value="Plug_dom"/>
</dbReference>
<comment type="caution">
    <text evidence="13">The sequence shown here is derived from an EMBL/GenBank/DDBJ whole genome shotgun (WGS) entry which is preliminary data.</text>
</comment>
<dbReference type="PANTHER" id="PTHR32552">
    <property type="entry name" value="FERRICHROME IRON RECEPTOR-RELATED"/>
    <property type="match status" value="1"/>
</dbReference>
<evidence type="ECO:0000256" key="10">
    <source>
        <dbReference type="ARBA" id="ARBA00023237"/>
    </source>
</evidence>
<dbReference type="InterPro" id="IPR039426">
    <property type="entry name" value="TonB-dep_rcpt-like"/>
</dbReference>
<name>A0A934RUS6_9BACT</name>
<keyword evidence="2" id="KW-0813">Transport</keyword>
<dbReference type="GO" id="GO:0009279">
    <property type="term" value="C:cell outer membrane"/>
    <property type="evidence" value="ECO:0007669"/>
    <property type="project" value="UniProtKB-SubCell"/>
</dbReference>
<dbReference type="InterPro" id="IPR037066">
    <property type="entry name" value="Plug_dom_sf"/>
</dbReference>
<dbReference type="Gene3D" id="2.40.170.20">
    <property type="entry name" value="TonB-dependent receptor, beta-barrel domain"/>
    <property type="match status" value="2"/>
</dbReference>
<keyword evidence="9" id="KW-0472">Membrane</keyword>
<dbReference type="SUPFAM" id="SSF56935">
    <property type="entry name" value="Porins"/>
    <property type="match status" value="1"/>
</dbReference>
<feature type="signal peptide" evidence="11">
    <location>
        <begin position="1"/>
        <end position="19"/>
    </location>
</feature>
<evidence type="ECO:0000256" key="3">
    <source>
        <dbReference type="ARBA" id="ARBA00022452"/>
    </source>
</evidence>
<dbReference type="RefSeq" id="WP_200353439.1">
    <property type="nucleotide sequence ID" value="NZ_JAENIL010000001.1"/>
</dbReference>
<reference evidence="13" key="1">
    <citation type="submission" date="2021-01" db="EMBL/GenBank/DDBJ databases">
        <title>Modified the classification status of verrucomicrobia.</title>
        <authorList>
            <person name="Feng X."/>
        </authorList>
    </citation>
    <scope>NUCLEOTIDE SEQUENCE</scope>
    <source>
        <strain evidence="13">KCTC 13126</strain>
    </source>
</reference>
<evidence type="ECO:0000256" key="4">
    <source>
        <dbReference type="ARBA" id="ARBA00022496"/>
    </source>
</evidence>
<dbReference type="Gene3D" id="2.170.130.10">
    <property type="entry name" value="TonB-dependent receptor, plug domain"/>
    <property type="match status" value="1"/>
</dbReference>
<feature type="chain" id="PRO_5038057950" description="TonB-dependent receptor plug domain-containing protein" evidence="11">
    <location>
        <begin position="20"/>
        <end position="1088"/>
    </location>
</feature>
<accession>A0A934RUS6</accession>
<evidence type="ECO:0000256" key="9">
    <source>
        <dbReference type="ARBA" id="ARBA00023136"/>
    </source>
</evidence>
<keyword evidence="7" id="KW-0408">Iron</keyword>
<evidence type="ECO:0000256" key="7">
    <source>
        <dbReference type="ARBA" id="ARBA00023004"/>
    </source>
</evidence>
<evidence type="ECO:0000313" key="14">
    <source>
        <dbReference type="Proteomes" id="UP000617628"/>
    </source>
</evidence>
<keyword evidence="5" id="KW-0812">Transmembrane</keyword>
<keyword evidence="14" id="KW-1185">Reference proteome</keyword>
<dbReference type="Pfam" id="PF07715">
    <property type="entry name" value="Plug"/>
    <property type="match status" value="1"/>
</dbReference>
<keyword evidence="3" id="KW-1134">Transmembrane beta strand</keyword>
<evidence type="ECO:0000256" key="1">
    <source>
        <dbReference type="ARBA" id="ARBA00004571"/>
    </source>
</evidence>
<evidence type="ECO:0000259" key="12">
    <source>
        <dbReference type="Pfam" id="PF07715"/>
    </source>
</evidence>
<protein>
    <recommendedName>
        <fullName evidence="12">TonB-dependent receptor plug domain-containing protein</fullName>
    </recommendedName>
</protein>
<evidence type="ECO:0000313" key="13">
    <source>
        <dbReference type="EMBL" id="MBK1875221.1"/>
    </source>
</evidence>
<keyword evidence="10" id="KW-0998">Cell outer membrane</keyword>
<dbReference type="AlphaFoldDB" id="A0A934RUS6"/>
<organism evidence="13 14">
    <name type="scientific">Pelagicoccus mobilis</name>
    <dbReference type="NCBI Taxonomy" id="415221"/>
    <lineage>
        <taxon>Bacteria</taxon>
        <taxon>Pseudomonadati</taxon>
        <taxon>Verrucomicrobiota</taxon>
        <taxon>Opitutia</taxon>
        <taxon>Puniceicoccales</taxon>
        <taxon>Pelagicoccaceae</taxon>
        <taxon>Pelagicoccus</taxon>
    </lineage>
</organism>
<dbReference type="Proteomes" id="UP000617628">
    <property type="component" value="Unassembled WGS sequence"/>
</dbReference>
<comment type="subcellular location">
    <subcellularLocation>
        <location evidence="1">Cell outer membrane</location>
        <topology evidence="1">Multi-pass membrane protein</topology>
    </subcellularLocation>
</comment>
<keyword evidence="6 11" id="KW-0732">Signal</keyword>
<evidence type="ECO:0000256" key="5">
    <source>
        <dbReference type="ARBA" id="ARBA00022692"/>
    </source>
</evidence>
<proteinExistence type="predicted"/>
<evidence type="ECO:0000256" key="8">
    <source>
        <dbReference type="ARBA" id="ARBA00023065"/>
    </source>
</evidence>
<sequence>MNTSILRGLGLIGTASALAVPTFAQSGAEEDEFFELSPFTVNAEEDQGYRAQNTLSGTRLKSSLTDVGASISVMTKDLLEDIGATDITDAFLYSTNTENEDEFASDDTEGISITTTNSNRVRGISSSTYSRGFFDTNVRGDSYNIERFTMAYGPNAILYGLGSPAGIVNSSTKRGSFARDFGEVGFRFDTEDGHRVTFDYNKVLAEEKFAIRIAAMDQAKKSWKQPDVDEETRFYGTFTARPFEKTTLRYSYESMENLRRKGRSQMPNQSVQTWLDNGRPLYDHINDRLTYDNGATWQDAPTMINSKGNTVVDNDALYAMGINRGAGSYFRLQINSGDEIDPSAWNAIEDPIERDLYAQNGIQAMRWRGTALSTGRSNSEDRRDPLATDSLLPRDYSISGLANFADLSSDTHSVFLEQKVNENLYFELAYNQEVWKQHSFDPIRGANELRADVNYYLPTIVHPLAAEGSIAEPNRNNGTLITNGDGNPAMVPNPNAGYFYVEGRGIGYTQEQTFDTFRFTASYEMDFTERNPHFGKHALALLYQTDDKEVLYNKTRHYNEPDFYVRAPDHNDSDVLQRYYIDPPVVGTNGATRSAYPVGFTTEDASTWATTVGTRGEGTATLRKLEGKMAVFQSRWLNNRLITTFGFREDKEETYQNIRKKSGELPFDTSYPEVPDELTYPVADGTTQTTGAVYKANDWLRIFYNKSDSFQPQSNLHDYFNNPVPPADGVGEDIGFMLDLMDGKFFARASWFNQTATGALELDWTYEIMKWRLVNNTERDIEEWSAIIPERQEWAAERGLSVDDVFRPEIGDNLRSIRDFESKGMELELIAKPISNLDLRLTFAKNESVNTRTLPNLQAYVNERFPIWEKYETLTNNPGSAKFIPDPADPSQDKYGNALFDDMTRGEKLAHSNSIGYNMYIKDTGLSRLEFAKQEEGSTSARARKYRANFIANYRFSDGKMKGFGIGTGVRYRSKAAIGYEGKLNPLMLEVAESEPELAEIVDPEVFLTADVTKPIYGDDLVDIDAWMNYRKKFSFAGRDMDWRIQMNIYNLLDDDDPLARSSYYDGSVRQYTLRSPRRIAVTNTFKF</sequence>
<dbReference type="PANTHER" id="PTHR32552:SF68">
    <property type="entry name" value="FERRICHROME OUTER MEMBRANE TRANSPORTER_PHAGE RECEPTOR"/>
    <property type="match status" value="1"/>
</dbReference>
<keyword evidence="8" id="KW-0406">Ion transport</keyword>
<dbReference type="EMBL" id="JAENIL010000001">
    <property type="protein sequence ID" value="MBK1875221.1"/>
    <property type="molecule type" value="Genomic_DNA"/>
</dbReference>
<gene>
    <name evidence="13" type="ORF">JIN87_00005</name>
</gene>
<evidence type="ECO:0000256" key="2">
    <source>
        <dbReference type="ARBA" id="ARBA00022448"/>
    </source>
</evidence>
<dbReference type="GO" id="GO:0015344">
    <property type="term" value="F:siderophore uptake transmembrane transporter activity"/>
    <property type="evidence" value="ECO:0007669"/>
    <property type="project" value="TreeGrafter"/>
</dbReference>